<dbReference type="EMBL" id="JAWRVI010000003">
    <property type="protein sequence ID" value="KAK4094479.1"/>
    <property type="molecule type" value="Genomic_DNA"/>
</dbReference>
<evidence type="ECO:0000313" key="7">
    <source>
        <dbReference type="EMBL" id="OAQ79506.1"/>
    </source>
</evidence>
<evidence type="ECO:0000313" key="9">
    <source>
        <dbReference type="Proteomes" id="UP001287286"/>
    </source>
</evidence>
<feature type="transmembrane region" description="Helical" evidence="4">
    <location>
        <begin position="402"/>
        <end position="420"/>
    </location>
</feature>
<dbReference type="Proteomes" id="UP001287286">
    <property type="component" value="Unassembled WGS sequence"/>
</dbReference>
<dbReference type="Gene3D" id="1.20.1250.20">
    <property type="entry name" value="MFS general substrate transporter like domains"/>
    <property type="match status" value="2"/>
</dbReference>
<dbReference type="GO" id="GO:0022857">
    <property type="term" value="F:transmembrane transporter activity"/>
    <property type="evidence" value="ECO:0007669"/>
    <property type="project" value="InterPro"/>
</dbReference>
<dbReference type="OMA" id="SMPQVHI"/>
<name>A0A179GNL5_PURLI</name>
<feature type="region of interest" description="Disordered" evidence="3">
    <location>
        <begin position="1"/>
        <end position="125"/>
    </location>
</feature>
<evidence type="ECO:0000256" key="1">
    <source>
        <dbReference type="ARBA" id="ARBA00004141"/>
    </source>
</evidence>
<gene>
    <name evidence="6" type="ORF">Purlil1_1084</name>
    <name evidence="7" type="ORF">VFPFJ_09992</name>
</gene>
<feature type="transmembrane region" description="Helical" evidence="4">
    <location>
        <begin position="426"/>
        <end position="448"/>
    </location>
</feature>
<keyword evidence="4" id="KW-0472">Membrane</keyword>
<proteinExistence type="inferred from homology"/>
<dbReference type="GeneID" id="28892110"/>
<feature type="compositionally biased region" description="Polar residues" evidence="3">
    <location>
        <begin position="1"/>
        <end position="13"/>
    </location>
</feature>
<feature type="transmembrane region" description="Helical" evidence="4">
    <location>
        <begin position="460"/>
        <end position="484"/>
    </location>
</feature>
<feature type="transmembrane region" description="Helical" evidence="4">
    <location>
        <begin position="292"/>
        <end position="312"/>
    </location>
</feature>
<keyword evidence="4" id="KW-0812">Transmembrane</keyword>
<keyword evidence="4" id="KW-1133">Transmembrane helix</keyword>
<comment type="caution">
    <text evidence="7">The sequence shown here is derived from an EMBL/GenBank/DDBJ whole genome shotgun (WGS) entry which is preliminary data.</text>
</comment>
<organism evidence="7 8">
    <name type="scientific">Purpureocillium lilacinum</name>
    <name type="common">Paecilomyces lilacinus</name>
    <dbReference type="NCBI Taxonomy" id="33203"/>
    <lineage>
        <taxon>Eukaryota</taxon>
        <taxon>Fungi</taxon>
        <taxon>Dikarya</taxon>
        <taxon>Ascomycota</taxon>
        <taxon>Pezizomycotina</taxon>
        <taxon>Sordariomycetes</taxon>
        <taxon>Hypocreomycetidae</taxon>
        <taxon>Hypocreales</taxon>
        <taxon>Ophiocordycipitaceae</taxon>
        <taxon>Purpureocillium</taxon>
    </lineage>
</organism>
<feature type="transmembrane region" description="Helical" evidence="4">
    <location>
        <begin position="490"/>
        <end position="510"/>
    </location>
</feature>
<comment type="similarity">
    <text evidence="2">Belongs to the major facilitator superfamily. Monocarboxylate porter (TC 2.A.1.13) family.</text>
</comment>
<dbReference type="InterPro" id="IPR050327">
    <property type="entry name" value="Proton-linked_MCT"/>
</dbReference>
<dbReference type="InterPro" id="IPR036259">
    <property type="entry name" value="MFS_trans_sf"/>
</dbReference>
<evidence type="ECO:0000259" key="5">
    <source>
        <dbReference type="PROSITE" id="PS50850"/>
    </source>
</evidence>
<comment type="subcellular location">
    <subcellularLocation>
        <location evidence="1">Membrane</location>
        <topology evidence="1">Multi-pass membrane protein</topology>
    </subcellularLocation>
</comment>
<dbReference type="PANTHER" id="PTHR11360">
    <property type="entry name" value="MONOCARBOXYLATE TRANSPORTER"/>
    <property type="match status" value="1"/>
</dbReference>
<dbReference type="InterPro" id="IPR011701">
    <property type="entry name" value="MFS"/>
</dbReference>
<evidence type="ECO:0000256" key="2">
    <source>
        <dbReference type="ARBA" id="ARBA00006727"/>
    </source>
</evidence>
<dbReference type="SUPFAM" id="SSF103473">
    <property type="entry name" value="MFS general substrate transporter"/>
    <property type="match status" value="1"/>
</dbReference>
<reference evidence="6" key="2">
    <citation type="submission" date="2023-11" db="EMBL/GenBank/DDBJ databases">
        <authorList>
            <person name="Beijen E."/>
            <person name="Ohm R.A."/>
        </authorList>
    </citation>
    <scope>NUCLEOTIDE SEQUENCE</scope>
    <source>
        <strain evidence="6">CBS 150709</strain>
    </source>
</reference>
<evidence type="ECO:0000313" key="8">
    <source>
        <dbReference type="Proteomes" id="UP000078340"/>
    </source>
</evidence>
<feature type="domain" description="Major facilitator superfamily (MFS) profile" evidence="5">
    <location>
        <begin position="335"/>
        <end position="565"/>
    </location>
</feature>
<feature type="transmembrane region" description="Helical" evidence="4">
    <location>
        <begin position="336"/>
        <end position="358"/>
    </location>
</feature>
<dbReference type="InterPro" id="IPR020846">
    <property type="entry name" value="MFS_dom"/>
</dbReference>
<evidence type="ECO:0000256" key="3">
    <source>
        <dbReference type="SAM" id="MobiDB-lite"/>
    </source>
</evidence>
<sequence>MEPNTPTGDNNRSAPAPGHHHGHSLNGNNTQASPPSDAPAPVEKDSGQYGAGSARGEEPAVGADDEKKKGVVEDVNLDASTINDNDVDNRGFHEPSVIRTAGNNEDEEESSGNDNNADSHHNPPPPPNGGYGWVCTACVATINAHTWGLNSSYGVFLAHYLATNTFPGATPLDYAFVGSLSISCALLCSPIATICTREFGTKPTMLAGVVMETASLICASFANRIWHLFLTQGVLFGLGMGFLFTPSVGIVPQWFSTRRSLANGFSACGSGLGGLLYSFAAGAMIRNLGIEWAFRILGILAFVVNTTCTLLVRDRNKIIGSSQLAFDTSLFRRPEFLLLLAFGWFSMLGYVVLIFSLANYANEIGLGASEAALISAFFNLGQGVGRPFVGYFSDRTGRINMSALMTLLAGVFSLVIWVNAKVYGVLIFFAIICGCVGGTFWTTIGPVTAEVVGLKHVPSALSLVWLTIMLPCLFSEPIALQIVAGTGSYLGTQLFTGFMFVAAAACLLVLRGWKIGQVREVARLINEAPEHIDPVKVENNEEYNARSRKVGRKRMVADCCGRERV</sequence>
<evidence type="ECO:0000313" key="6">
    <source>
        <dbReference type="EMBL" id="KAK4094479.1"/>
    </source>
</evidence>
<dbReference type="KEGG" id="plj:28892110"/>
<dbReference type="CDD" id="cd17352">
    <property type="entry name" value="MFS_MCT_SLC16"/>
    <property type="match status" value="1"/>
</dbReference>
<protein>
    <submittedName>
        <fullName evidence="7">MFS transporter (Mch2)</fullName>
    </submittedName>
</protein>
<dbReference type="GO" id="GO:0016020">
    <property type="term" value="C:membrane"/>
    <property type="evidence" value="ECO:0007669"/>
    <property type="project" value="UniProtKB-SubCell"/>
</dbReference>
<accession>A0A179GNL5</accession>
<evidence type="ECO:0000256" key="4">
    <source>
        <dbReference type="SAM" id="Phobius"/>
    </source>
</evidence>
<feature type="transmembrane region" description="Helical" evidence="4">
    <location>
        <begin position="228"/>
        <end position="249"/>
    </location>
</feature>
<dbReference type="PANTHER" id="PTHR11360:SF315">
    <property type="entry name" value="TRANSPORTER MCH2-RELATED"/>
    <property type="match status" value="1"/>
</dbReference>
<keyword evidence="9" id="KW-1185">Reference proteome</keyword>
<dbReference type="Proteomes" id="UP000078340">
    <property type="component" value="Unassembled WGS sequence"/>
</dbReference>
<feature type="transmembrane region" description="Helical" evidence="4">
    <location>
        <begin position="261"/>
        <end position="280"/>
    </location>
</feature>
<reference evidence="7 8" key="1">
    <citation type="submission" date="2016-02" db="EMBL/GenBank/DDBJ databases">
        <title>Biosynthesis of antibiotic leucinostatins and their inhibition on Phytophthora in bio-control Purpureocillium lilacinum.</title>
        <authorList>
            <person name="Wang G."/>
            <person name="Liu Z."/>
            <person name="Lin R."/>
            <person name="Li E."/>
            <person name="Mao Z."/>
            <person name="Ling J."/>
            <person name="Yin W."/>
            <person name="Xie B."/>
        </authorList>
    </citation>
    <scope>NUCLEOTIDE SEQUENCE [LARGE SCALE GENOMIC DNA]</scope>
    <source>
        <strain evidence="7">PLFJ-1</strain>
    </source>
</reference>
<dbReference type="AlphaFoldDB" id="A0A179GNL5"/>
<dbReference type="EMBL" id="LSBI01000010">
    <property type="protein sequence ID" value="OAQ79506.1"/>
    <property type="molecule type" value="Genomic_DNA"/>
</dbReference>
<dbReference type="PROSITE" id="PS50850">
    <property type="entry name" value="MFS"/>
    <property type="match status" value="1"/>
</dbReference>
<reference evidence="6 9" key="3">
    <citation type="journal article" date="2024" name="Microbiol. Resour. Announc.">
        <title>Genome annotations for the ascomycete fungi Trichoderma harzianum, Trichoderma aggressivum, and Purpureocillium lilacinum.</title>
        <authorList>
            <person name="Beijen E.P.W."/>
            <person name="Ohm R.A."/>
        </authorList>
    </citation>
    <scope>NUCLEOTIDE SEQUENCE [LARGE SCALE GENOMIC DNA]</scope>
    <source>
        <strain evidence="6 9">CBS 150709</strain>
    </source>
</reference>
<dbReference type="Pfam" id="PF07690">
    <property type="entry name" value="MFS_1"/>
    <property type="match status" value="1"/>
</dbReference>